<evidence type="ECO:0000256" key="1">
    <source>
        <dbReference type="ARBA" id="ARBA00007921"/>
    </source>
</evidence>
<evidence type="ECO:0000256" key="6">
    <source>
        <dbReference type="HAMAP-Rule" id="MF_00367"/>
    </source>
</evidence>
<organism evidence="11 12">
    <name type="scientific">Parvularcula marina</name>
    <dbReference type="NCBI Taxonomy" id="2292771"/>
    <lineage>
        <taxon>Bacteria</taxon>
        <taxon>Pseudomonadati</taxon>
        <taxon>Pseudomonadota</taxon>
        <taxon>Alphaproteobacteria</taxon>
        <taxon>Parvularculales</taxon>
        <taxon>Parvularculaceae</taxon>
        <taxon>Parvularcula</taxon>
    </lineage>
</organism>
<keyword evidence="6" id="KW-0699">rRNA-binding</keyword>
<keyword evidence="6" id="KW-0963">Cytoplasm</keyword>
<keyword evidence="6" id="KW-0690">Ribosome biogenesis</keyword>
<feature type="binding site" evidence="6">
    <location>
        <begin position="22"/>
        <end position="29"/>
    </location>
    <ligand>
        <name>GTP</name>
        <dbReference type="ChEBI" id="CHEBI:37565"/>
    </ligand>
</feature>
<dbReference type="SUPFAM" id="SSF52540">
    <property type="entry name" value="P-loop containing nucleoside triphosphate hydrolases"/>
    <property type="match status" value="1"/>
</dbReference>
<feature type="binding site" evidence="6">
    <location>
        <begin position="146"/>
        <end position="149"/>
    </location>
    <ligand>
        <name>GTP</name>
        <dbReference type="ChEBI" id="CHEBI:37565"/>
    </ligand>
</feature>
<dbReference type="NCBIfam" id="TIGR00231">
    <property type="entry name" value="small_GTP"/>
    <property type="match status" value="1"/>
</dbReference>
<dbReference type="NCBIfam" id="TIGR00436">
    <property type="entry name" value="era"/>
    <property type="match status" value="1"/>
</dbReference>
<keyword evidence="12" id="KW-1185">Reference proteome</keyword>
<gene>
    <name evidence="6" type="primary">era</name>
    <name evidence="11" type="ORF">DX908_04740</name>
</gene>
<dbReference type="FunCoup" id="A0A371RLP9">
    <property type="interactions" value="527"/>
</dbReference>
<evidence type="ECO:0000256" key="5">
    <source>
        <dbReference type="ARBA" id="ARBA00023134"/>
    </source>
</evidence>
<evidence type="ECO:0000313" key="11">
    <source>
        <dbReference type="EMBL" id="RFB06351.1"/>
    </source>
</evidence>
<dbReference type="GO" id="GO:0003924">
    <property type="term" value="F:GTPase activity"/>
    <property type="evidence" value="ECO:0007669"/>
    <property type="project" value="UniProtKB-UniRule"/>
</dbReference>
<keyword evidence="5 6" id="KW-0342">GTP-binding</keyword>
<dbReference type="InterPro" id="IPR009019">
    <property type="entry name" value="KH_sf_prok-type"/>
</dbReference>
<dbReference type="PANTHER" id="PTHR42698:SF1">
    <property type="entry name" value="GTPASE ERA, MITOCHONDRIAL"/>
    <property type="match status" value="1"/>
</dbReference>
<reference evidence="11 12" key="1">
    <citation type="submission" date="2018-08" db="EMBL/GenBank/DDBJ databases">
        <title>Parvularcula sp. SM1705, isolated from surface water of the South Sea China.</title>
        <authorList>
            <person name="Sun L."/>
        </authorList>
    </citation>
    <scope>NUCLEOTIDE SEQUENCE [LARGE SCALE GENOMIC DNA]</scope>
    <source>
        <strain evidence="11 12">SM1705</strain>
    </source>
</reference>
<feature type="region of interest" description="G3" evidence="7">
    <location>
        <begin position="69"/>
        <end position="72"/>
    </location>
</feature>
<evidence type="ECO:0000313" key="12">
    <source>
        <dbReference type="Proteomes" id="UP000264589"/>
    </source>
</evidence>
<dbReference type="Gene3D" id="3.30.300.20">
    <property type="match status" value="1"/>
</dbReference>
<evidence type="ECO:0000256" key="7">
    <source>
        <dbReference type="PROSITE-ProRule" id="PRU01050"/>
    </source>
</evidence>
<evidence type="ECO:0000256" key="8">
    <source>
        <dbReference type="RuleBase" id="RU003761"/>
    </source>
</evidence>
<dbReference type="CDD" id="cd04163">
    <property type="entry name" value="Era"/>
    <property type="match status" value="1"/>
</dbReference>
<feature type="region of interest" description="G1" evidence="7">
    <location>
        <begin position="22"/>
        <end position="29"/>
    </location>
</feature>
<proteinExistence type="inferred from homology"/>
<evidence type="ECO:0000256" key="3">
    <source>
        <dbReference type="ARBA" id="ARBA00022741"/>
    </source>
</evidence>
<dbReference type="InterPro" id="IPR005225">
    <property type="entry name" value="Small_GTP-bd"/>
</dbReference>
<evidence type="ECO:0000256" key="4">
    <source>
        <dbReference type="ARBA" id="ARBA00022884"/>
    </source>
</evidence>
<keyword evidence="6" id="KW-0472">Membrane</keyword>
<dbReference type="NCBIfam" id="NF000908">
    <property type="entry name" value="PRK00089.1"/>
    <property type="match status" value="1"/>
</dbReference>
<dbReference type="InterPro" id="IPR004044">
    <property type="entry name" value="KH_dom_type_2"/>
</dbReference>
<keyword evidence="6" id="KW-1003">Cell membrane</keyword>
<dbReference type="GO" id="GO:0070181">
    <property type="term" value="F:small ribosomal subunit rRNA binding"/>
    <property type="evidence" value="ECO:0007669"/>
    <property type="project" value="UniProtKB-UniRule"/>
</dbReference>
<feature type="binding site" evidence="6">
    <location>
        <begin position="69"/>
        <end position="73"/>
    </location>
    <ligand>
        <name>GTP</name>
        <dbReference type="ChEBI" id="CHEBI:37565"/>
    </ligand>
</feature>
<dbReference type="InterPro" id="IPR006073">
    <property type="entry name" value="GTP-bd"/>
</dbReference>
<dbReference type="InterPro" id="IPR027417">
    <property type="entry name" value="P-loop_NTPase"/>
</dbReference>
<keyword evidence="4 6" id="KW-0694">RNA-binding</keyword>
<dbReference type="GO" id="GO:0005886">
    <property type="term" value="C:plasma membrane"/>
    <property type="evidence" value="ECO:0007669"/>
    <property type="project" value="UniProtKB-SubCell"/>
</dbReference>
<dbReference type="PROSITE" id="PS51713">
    <property type="entry name" value="G_ERA"/>
    <property type="match status" value="1"/>
</dbReference>
<comment type="function">
    <text evidence="6">An essential GTPase that binds both GDP and GTP, with rapid nucleotide exchange. Plays a role in 16S rRNA processing and 30S ribosomal subunit biogenesis and possibly also in cell cycle regulation and energy metabolism.</text>
</comment>
<dbReference type="InterPro" id="IPR005662">
    <property type="entry name" value="GTPase_Era-like"/>
</dbReference>
<dbReference type="GO" id="GO:0043024">
    <property type="term" value="F:ribosomal small subunit binding"/>
    <property type="evidence" value="ECO:0007669"/>
    <property type="project" value="TreeGrafter"/>
</dbReference>
<evidence type="ECO:0000256" key="2">
    <source>
        <dbReference type="ARBA" id="ARBA00020484"/>
    </source>
</evidence>
<dbReference type="HAMAP" id="MF_00367">
    <property type="entry name" value="GTPase_Era"/>
    <property type="match status" value="1"/>
</dbReference>
<feature type="domain" description="Era-type G" evidence="10">
    <location>
        <begin position="14"/>
        <end position="196"/>
    </location>
</feature>
<accession>A0A371RLP9</accession>
<dbReference type="CDD" id="cd22534">
    <property type="entry name" value="KH-II_Era"/>
    <property type="match status" value="1"/>
</dbReference>
<dbReference type="GO" id="GO:0005525">
    <property type="term" value="F:GTP binding"/>
    <property type="evidence" value="ECO:0007669"/>
    <property type="project" value="UniProtKB-UniRule"/>
</dbReference>
<dbReference type="Pfam" id="PF07650">
    <property type="entry name" value="KH_2"/>
    <property type="match status" value="1"/>
</dbReference>
<dbReference type="InterPro" id="IPR015946">
    <property type="entry name" value="KH_dom-like_a/b"/>
</dbReference>
<comment type="subunit">
    <text evidence="6">Monomer.</text>
</comment>
<dbReference type="AlphaFoldDB" id="A0A371RLP9"/>
<dbReference type="Proteomes" id="UP000264589">
    <property type="component" value="Unassembled WGS sequence"/>
</dbReference>
<dbReference type="PROSITE" id="PS50823">
    <property type="entry name" value="KH_TYPE_2"/>
    <property type="match status" value="1"/>
</dbReference>
<dbReference type="InParanoid" id="A0A371RLP9"/>
<comment type="subcellular location">
    <subcellularLocation>
        <location evidence="6">Cytoplasm</location>
    </subcellularLocation>
    <subcellularLocation>
        <location evidence="6">Cell membrane</location>
        <topology evidence="6">Peripheral membrane protein</topology>
    </subcellularLocation>
</comment>
<evidence type="ECO:0000259" key="10">
    <source>
        <dbReference type="PROSITE" id="PS51713"/>
    </source>
</evidence>
<feature type="region of interest" description="G5" evidence="7">
    <location>
        <begin position="175"/>
        <end position="177"/>
    </location>
</feature>
<dbReference type="PANTHER" id="PTHR42698">
    <property type="entry name" value="GTPASE ERA"/>
    <property type="match status" value="1"/>
</dbReference>
<protein>
    <recommendedName>
        <fullName evidence="2 6">GTPase Era</fullName>
    </recommendedName>
</protein>
<evidence type="ECO:0000259" key="9">
    <source>
        <dbReference type="PROSITE" id="PS50823"/>
    </source>
</evidence>
<dbReference type="GO" id="GO:0005829">
    <property type="term" value="C:cytosol"/>
    <property type="evidence" value="ECO:0007669"/>
    <property type="project" value="TreeGrafter"/>
</dbReference>
<keyword evidence="3 6" id="KW-0547">Nucleotide-binding</keyword>
<dbReference type="GO" id="GO:0000028">
    <property type="term" value="P:ribosomal small subunit assembly"/>
    <property type="evidence" value="ECO:0007669"/>
    <property type="project" value="TreeGrafter"/>
</dbReference>
<feature type="region of interest" description="G4" evidence="7">
    <location>
        <begin position="146"/>
        <end position="149"/>
    </location>
</feature>
<comment type="similarity">
    <text evidence="1 6 7 8">Belongs to the TRAFAC class TrmE-Era-EngA-EngB-Septin-like GTPase superfamily. Era GTPase family.</text>
</comment>
<comment type="caution">
    <text evidence="11">The sequence shown here is derived from an EMBL/GenBank/DDBJ whole genome shotgun (WGS) entry which is preliminary data.</text>
</comment>
<dbReference type="SUPFAM" id="SSF54814">
    <property type="entry name" value="Prokaryotic type KH domain (KH-domain type II)"/>
    <property type="match status" value="1"/>
</dbReference>
<feature type="region of interest" description="G2" evidence="7">
    <location>
        <begin position="48"/>
        <end position="52"/>
    </location>
</feature>
<sequence>MTVNGEAMADGPTRCGVVSVLGAPNAGKSTLVNLMVGAKVSIVTHKVQTTRARVRGVAMEDSTQIVYVDTPGIFSPRRTLDRAMVAAAWEGVDGADVVVLLVDAPAYLSTVNEEAGDAASRRSAEDTDRIIEGLKRAGQEAILVLNKIDRIARPPLLLLADMLNKAGNFSATFMISAQKSLGIDQLREYLIEQMPEGPFLYPEDQLSDITDRLMAAEVTREKLFLRLHQELPYSLTVETEGWERTEKGELKISQTVFVERDGQKALVLGQRGKTISAIGKASREELTELLGEKVHLFLFVKVRENWTNDAARFREMGLDPATLPHTG</sequence>
<name>A0A371RLP9_9PROT</name>
<dbReference type="Gene3D" id="3.40.50.300">
    <property type="entry name" value="P-loop containing nucleotide triphosphate hydrolases"/>
    <property type="match status" value="1"/>
</dbReference>
<feature type="domain" description="KH type-2" evidence="9">
    <location>
        <begin position="227"/>
        <end position="304"/>
    </location>
</feature>
<dbReference type="EMBL" id="QUQO01000001">
    <property type="protein sequence ID" value="RFB06351.1"/>
    <property type="molecule type" value="Genomic_DNA"/>
</dbReference>
<dbReference type="OrthoDB" id="9805918at2"/>
<dbReference type="Pfam" id="PF01926">
    <property type="entry name" value="MMR_HSR1"/>
    <property type="match status" value="1"/>
</dbReference>
<dbReference type="InterPro" id="IPR030388">
    <property type="entry name" value="G_ERA_dom"/>
</dbReference>